<dbReference type="InterPro" id="IPR035959">
    <property type="entry name" value="RutC-like_sf"/>
</dbReference>
<proteinExistence type="predicted"/>
<dbReference type="RefSeq" id="WP_318599211.1">
    <property type="nucleotide sequence ID" value="NZ_JAWSTH010000065.1"/>
</dbReference>
<dbReference type="Proteomes" id="UP001284601">
    <property type="component" value="Unassembled WGS sequence"/>
</dbReference>
<dbReference type="EMBL" id="JAWSTH010000065">
    <property type="protein sequence ID" value="MDW5596774.1"/>
    <property type="molecule type" value="Genomic_DNA"/>
</dbReference>
<dbReference type="Gene3D" id="3.30.1330.40">
    <property type="entry name" value="RutC-like"/>
    <property type="match status" value="1"/>
</dbReference>
<dbReference type="SUPFAM" id="SSF55298">
    <property type="entry name" value="YjgF-like"/>
    <property type="match status" value="1"/>
</dbReference>
<keyword evidence="2" id="KW-1185">Reference proteome</keyword>
<comment type="caution">
    <text evidence="1">The sequence shown here is derived from an EMBL/GenBank/DDBJ whole genome shotgun (WGS) entry which is preliminary data.</text>
</comment>
<dbReference type="Pfam" id="PF01042">
    <property type="entry name" value="Ribonuc_L-PSP"/>
    <property type="match status" value="1"/>
</dbReference>
<name>A0ABU4HVA6_9ACTN</name>
<organism evidence="1 2">
    <name type="scientific">Conexibacter stalactiti</name>
    <dbReference type="NCBI Taxonomy" id="1940611"/>
    <lineage>
        <taxon>Bacteria</taxon>
        <taxon>Bacillati</taxon>
        <taxon>Actinomycetota</taxon>
        <taxon>Thermoleophilia</taxon>
        <taxon>Solirubrobacterales</taxon>
        <taxon>Conexibacteraceae</taxon>
        <taxon>Conexibacter</taxon>
    </lineage>
</organism>
<dbReference type="GO" id="GO:0016787">
    <property type="term" value="F:hydrolase activity"/>
    <property type="evidence" value="ECO:0007669"/>
    <property type="project" value="UniProtKB-KW"/>
</dbReference>
<protein>
    <submittedName>
        <fullName evidence="1">Rid family hydrolase</fullName>
    </submittedName>
</protein>
<reference evidence="2" key="1">
    <citation type="submission" date="2023-07" db="EMBL/GenBank/DDBJ databases">
        <title>Conexibacter stalactiti sp. nov., isolated from stalactites in a lava cave and emended description of the genus Conexibacter.</title>
        <authorList>
            <person name="Lee S.D."/>
        </authorList>
    </citation>
    <scope>NUCLEOTIDE SEQUENCE [LARGE SCALE GENOMIC DNA]</scope>
    <source>
        <strain evidence="2">KCTC 39840</strain>
    </source>
</reference>
<keyword evidence="1" id="KW-0378">Hydrolase</keyword>
<evidence type="ECO:0000313" key="1">
    <source>
        <dbReference type="EMBL" id="MDW5596774.1"/>
    </source>
</evidence>
<evidence type="ECO:0000313" key="2">
    <source>
        <dbReference type="Proteomes" id="UP001284601"/>
    </source>
</evidence>
<dbReference type="PANTHER" id="PTHR43857:SF1">
    <property type="entry name" value="YJGH FAMILY PROTEIN"/>
    <property type="match status" value="1"/>
</dbReference>
<dbReference type="PANTHER" id="PTHR43857">
    <property type="entry name" value="BLR7761 PROTEIN"/>
    <property type="match status" value="1"/>
</dbReference>
<sequence>MHTVRSGSPFETLASYSRAARAGDIVAVSGTAALDARGVALFPGDAAAQTRAALETALEAAAALGAAREDVIRTRIYLLAGTEWRGSVEVHGEIFRGVDPANTTLHVAELIPQDCLVEVELDAVASGPVKA</sequence>
<dbReference type="InterPro" id="IPR006175">
    <property type="entry name" value="YjgF/YER057c/UK114"/>
</dbReference>
<accession>A0ABU4HVA6</accession>
<gene>
    <name evidence="1" type="ORF">R7226_20680</name>
</gene>